<dbReference type="GO" id="GO:0047617">
    <property type="term" value="F:fatty acyl-CoA hydrolase activity"/>
    <property type="evidence" value="ECO:0007669"/>
    <property type="project" value="InterPro"/>
</dbReference>
<reference evidence="4" key="1">
    <citation type="submission" date="2020-05" db="EMBL/GenBank/DDBJ databases">
        <title>Chitinophaga laudate sp. nov., isolated from a tropical peat swamp.</title>
        <authorList>
            <person name="Goh C.B.S."/>
            <person name="Lee M.S."/>
            <person name="Parimannan S."/>
            <person name="Pasbakhsh P."/>
            <person name="Yule C.M."/>
            <person name="Rajandas H."/>
            <person name="Loke S."/>
            <person name="Croft L."/>
            <person name="Tan J.B.L."/>
        </authorList>
    </citation>
    <scope>NUCLEOTIDE SEQUENCE</scope>
    <source>
        <strain evidence="4">Mgbs1</strain>
    </source>
</reference>
<feature type="domain" description="Thioesterase" evidence="3">
    <location>
        <begin position="54"/>
        <end position="127"/>
    </location>
</feature>
<comment type="similarity">
    <text evidence="1">Belongs to the thioesterase PaaI family.</text>
</comment>
<sequence>MEIVPLRPDIEQRVRASFGRQKLLALYGAGITGIGKGYFEVSLPPSELVLRPAGFFVGGVIAGVADAVAGYTAATVPVEDPYFVTVEFKINFLNPAQGELLIVRGNVIKHGMSLTIVQVDVYTTAGGQETHAAIALVTMMRINKK</sequence>
<dbReference type="Proteomes" id="UP000281028">
    <property type="component" value="Unassembled WGS sequence"/>
</dbReference>
<dbReference type="Gene3D" id="3.10.129.10">
    <property type="entry name" value="Hotdog Thioesterase"/>
    <property type="match status" value="1"/>
</dbReference>
<dbReference type="OrthoDB" id="9806185at2"/>
<dbReference type="CDD" id="cd03443">
    <property type="entry name" value="PaaI_thioesterase"/>
    <property type="match status" value="1"/>
</dbReference>
<protein>
    <submittedName>
        <fullName evidence="4">PaaI family thioesterase</fullName>
    </submittedName>
</protein>
<keyword evidence="2" id="KW-0378">Hydrolase</keyword>
<dbReference type="EMBL" id="RIAR02000001">
    <property type="protein sequence ID" value="NSL85320.1"/>
    <property type="molecule type" value="Genomic_DNA"/>
</dbReference>
<evidence type="ECO:0000256" key="1">
    <source>
        <dbReference type="ARBA" id="ARBA00008324"/>
    </source>
</evidence>
<dbReference type="InterPro" id="IPR029069">
    <property type="entry name" value="HotDog_dom_sf"/>
</dbReference>
<name>A0A3S1DPY8_9BACT</name>
<accession>A0A3S1DPY8</accession>
<evidence type="ECO:0000313" key="5">
    <source>
        <dbReference type="Proteomes" id="UP000281028"/>
    </source>
</evidence>
<organism evidence="4 5">
    <name type="scientific">Chitinophaga solisilvae</name>
    <dbReference type="NCBI Taxonomy" id="1233460"/>
    <lineage>
        <taxon>Bacteria</taxon>
        <taxon>Pseudomonadati</taxon>
        <taxon>Bacteroidota</taxon>
        <taxon>Chitinophagia</taxon>
        <taxon>Chitinophagales</taxon>
        <taxon>Chitinophagaceae</taxon>
        <taxon>Chitinophaga</taxon>
    </lineage>
</organism>
<keyword evidence="5" id="KW-1185">Reference proteome</keyword>
<comment type="caution">
    <text evidence="4">The sequence shown here is derived from an EMBL/GenBank/DDBJ whole genome shotgun (WGS) entry which is preliminary data.</text>
</comment>
<dbReference type="InterPro" id="IPR006683">
    <property type="entry name" value="Thioestr_dom"/>
</dbReference>
<dbReference type="SUPFAM" id="SSF54637">
    <property type="entry name" value="Thioesterase/thiol ester dehydrase-isomerase"/>
    <property type="match status" value="1"/>
</dbReference>
<dbReference type="PANTHER" id="PTHR21660:SF1">
    <property type="entry name" value="ACYL-COENZYME A THIOESTERASE 13"/>
    <property type="match status" value="1"/>
</dbReference>
<dbReference type="AlphaFoldDB" id="A0A3S1DPY8"/>
<proteinExistence type="inferred from homology"/>
<evidence type="ECO:0000256" key="2">
    <source>
        <dbReference type="ARBA" id="ARBA00022801"/>
    </source>
</evidence>
<evidence type="ECO:0000313" key="4">
    <source>
        <dbReference type="EMBL" id="NSL85320.1"/>
    </source>
</evidence>
<evidence type="ECO:0000259" key="3">
    <source>
        <dbReference type="Pfam" id="PF03061"/>
    </source>
</evidence>
<gene>
    <name evidence="4" type="ORF">ECE50_000655</name>
</gene>
<dbReference type="InterPro" id="IPR039298">
    <property type="entry name" value="ACOT13"/>
</dbReference>
<dbReference type="Pfam" id="PF03061">
    <property type="entry name" value="4HBT"/>
    <property type="match status" value="1"/>
</dbReference>
<dbReference type="PANTHER" id="PTHR21660">
    <property type="entry name" value="THIOESTERASE SUPERFAMILY MEMBER-RELATED"/>
    <property type="match status" value="1"/>
</dbReference>